<dbReference type="EC" id="1.3.5.2" evidence="8"/>
<dbReference type="InterPro" id="IPR013785">
    <property type="entry name" value="Aldolase_TIM"/>
</dbReference>
<feature type="domain" description="Dihydroorotate dehydrogenase catalytic" evidence="9">
    <location>
        <begin position="64"/>
        <end position="355"/>
    </location>
</feature>
<keyword evidence="5" id="KW-0665">Pyrimidine biosynthesis</keyword>
<dbReference type="InterPro" id="IPR005719">
    <property type="entry name" value="Dihydroorotate_DH_2"/>
</dbReference>
<evidence type="ECO:0000256" key="3">
    <source>
        <dbReference type="ARBA" id="ARBA00022630"/>
    </source>
</evidence>
<dbReference type="GO" id="GO:0106430">
    <property type="term" value="F:dihydroorotate dehydrogenase (quinone) activity"/>
    <property type="evidence" value="ECO:0007669"/>
    <property type="project" value="UniProtKB-EC"/>
</dbReference>
<dbReference type="EMBL" id="MFCA01000022">
    <property type="protein sequence ID" value="OGE01897.1"/>
    <property type="molecule type" value="Genomic_DNA"/>
</dbReference>
<dbReference type="AlphaFoldDB" id="A0A1F5HCL0"/>
<dbReference type="Gene3D" id="3.20.20.70">
    <property type="entry name" value="Aldolase class I"/>
    <property type="match status" value="1"/>
</dbReference>
<sequence length="389" mass="43169">MEFLILLRNLINRFFYKIILKQIFFRIDPENMHDSMVSFGVLLGKYWLTRKIVGAFFSYSNKTLEQKILGIKFKNPIGLGAGFDKDAVLVDILPYVGFGFVEVGSITGEPCSGNPRPRLWRLKKSKGLVVNYGLKNEGCEKIAKRLLGKKFQVPVGISIAKTNSPKTVSDDAGINDYVKAFGKFVTIGDYFTINISCPNAFGGQPFTDAKRLDKLIGKIDKISTKKPIFLKISPDLTHRQVDRIIEVSKRHKVDGFVCTNLTSQRNNKRIVDRHVSKEGGISGKVVEEKANDLISYIYKKTKGRYVIIGLGGVFSAEDAYKKIKLGASLVQLITGMIFEGPQVISEINQGVVKLLKTDGLENVSQAIGVDRQTIDPTSSSELDFEGASS</sequence>
<comment type="cofactor">
    <cofactor evidence="1">
        <name>FMN</name>
        <dbReference type="ChEBI" id="CHEBI:58210"/>
    </cofactor>
</comment>
<dbReference type="Proteomes" id="UP000176751">
    <property type="component" value="Unassembled WGS sequence"/>
</dbReference>
<evidence type="ECO:0000256" key="2">
    <source>
        <dbReference type="ARBA" id="ARBA00004725"/>
    </source>
</evidence>
<dbReference type="Pfam" id="PF01180">
    <property type="entry name" value="DHO_dh"/>
    <property type="match status" value="1"/>
</dbReference>
<dbReference type="InterPro" id="IPR050074">
    <property type="entry name" value="DHO_dehydrogenase"/>
</dbReference>
<evidence type="ECO:0000313" key="11">
    <source>
        <dbReference type="Proteomes" id="UP000176751"/>
    </source>
</evidence>
<proteinExistence type="predicted"/>
<evidence type="ECO:0000256" key="6">
    <source>
        <dbReference type="ARBA" id="ARBA00023002"/>
    </source>
</evidence>
<dbReference type="GO" id="GO:0005737">
    <property type="term" value="C:cytoplasm"/>
    <property type="evidence" value="ECO:0007669"/>
    <property type="project" value="InterPro"/>
</dbReference>
<evidence type="ECO:0000256" key="1">
    <source>
        <dbReference type="ARBA" id="ARBA00001917"/>
    </source>
</evidence>
<keyword evidence="6" id="KW-0560">Oxidoreductase</keyword>
<accession>A0A1F5HCL0</accession>
<dbReference type="GO" id="GO:0006207">
    <property type="term" value="P:'de novo' pyrimidine nucleobase biosynthetic process"/>
    <property type="evidence" value="ECO:0007669"/>
    <property type="project" value="UniProtKB-UniRule"/>
</dbReference>
<dbReference type="NCBIfam" id="TIGR01036">
    <property type="entry name" value="pyrD_sub2"/>
    <property type="match status" value="1"/>
</dbReference>
<comment type="pathway">
    <text evidence="2">Pyrimidine metabolism; UMP biosynthesis via de novo pathway.</text>
</comment>
<organism evidence="10 11">
    <name type="scientific">Candidatus Curtissbacteria bacterium RIFOXYA1_FULL_41_14</name>
    <dbReference type="NCBI Taxonomy" id="1797737"/>
    <lineage>
        <taxon>Bacteria</taxon>
        <taxon>Candidatus Curtissiibacteriota</taxon>
    </lineage>
</organism>
<evidence type="ECO:0000256" key="4">
    <source>
        <dbReference type="ARBA" id="ARBA00022643"/>
    </source>
</evidence>
<evidence type="ECO:0000256" key="8">
    <source>
        <dbReference type="NCBIfam" id="TIGR01036"/>
    </source>
</evidence>
<keyword evidence="7" id="KW-0472">Membrane</keyword>
<comment type="caution">
    <text evidence="10">The sequence shown here is derived from an EMBL/GenBank/DDBJ whole genome shotgun (WGS) entry which is preliminary data.</text>
</comment>
<dbReference type="NCBIfam" id="NF003652">
    <property type="entry name" value="PRK05286.2-5"/>
    <property type="match status" value="1"/>
</dbReference>
<dbReference type="SUPFAM" id="SSF51395">
    <property type="entry name" value="FMN-linked oxidoreductases"/>
    <property type="match status" value="1"/>
</dbReference>
<dbReference type="GO" id="GO:0005886">
    <property type="term" value="C:plasma membrane"/>
    <property type="evidence" value="ECO:0007669"/>
    <property type="project" value="TreeGrafter"/>
</dbReference>
<evidence type="ECO:0000259" key="9">
    <source>
        <dbReference type="Pfam" id="PF01180"/>
    </source>
</evidence>
<dbReference type="InterPro" id="IPR005720">
    <property type="entry name" value="Dihydroorotate_DH_cat"/>
</dbReference>
<dbReference type="GO" id="GO:0009220">
    <property type="term" value="P:pyrimidine ribonucleotide biosynthetic process"/>
    <property type="evidence" value="ECO:0007669"/>
    <property type="project" value="UniProtKB-UniRule"/>
</dbReference>
<evidence type="ECO:0000256" key="5">
    <source>
        <dbReference type="ARBA" id="ARBA00022975"/>
    </source>
</evidence>
<dbReference type="CDD" id="cd04738">
    <property type="entry name" value="DHOD_2_like"/>
    <property type="match status" value="1"/>
</dbReference>
<keyword evidence="3" id="KW-0285">Flavoprotein</keyword>
<evidence type="ECO:0000256" key="7">
    <source>
        <dbReference type="ARBA" id="ARBA00023136"/>
    </source>
</evidence>
<dbReference type="STRING" id="1797737.A2196_04790"/>
<dbReference type="PANTHER" id="PTHR48109">
    <property type="entry name" value="DIHYDROOROTATE DEHYDROGENASE (QUINONE), MITOCHONDRIAL-RELATED"/>
    <property type="match status" value="1"/>
</dbReference>
<evidence type="ECO:0000313" key="10">
    <source>
        <dbReference type="EMBL" id="OGE01897.1"/>
    </source>
</evidence>
<dbReference type="PANTHER" id="PTHR48109:SF4">
    <property type="entry name" value="DIHYDROOROTATE DEHYDROGENASE (QUINONE), MITOCHONDRIAL"/>
    <property type="match status" value="1"/>
</dbReference>
<gene>
    <name evidence="10" type="ORF">A2196_04790</name>
</gene>
<name>A0A1F5HCL0_9BACT</name>
<keyword evidence="4" id="KW-0288">FMN</keyword>
<reference evidence="10 11" key="1">
    <citation type="journal article" date="2016" name="Nat. Commun.">
        <title>Thousands of microbial genomes shed light on interconnected biogeochemical processes in an aquifer system.</title>
        <authorList>
            <person name="Anantharaman K."/>
            <person name="Brown C.T."/>
            <person name="Hug L.A."/>
            <person name="Sharon I."/>
            <person name="Castelle C.J."/>
            <person name="Probst A.J."/>
            <person name="Thomas B.C."/>
            <person name="Singh A."/>
            <person name="Wilkins M.J."/>
            <person name="Karaoz U."/>
            <person name="Brodie E.L."/>
            <person name="Williams K.H."/>
            <person name="Hubbard S.S."/>
            <person name="Banfield J.F."/>
        </authorList>
    </citation>
    <scope>NUCLEOTIDE SEQUENCE [LARGE SCALE GENOMIC DNA]</scope>
</reference>
<protein>
    <recommendedName>
        <fullName evidence="8">Dihydroorotate dehydrogenase (quinone)</fullName>
        <ecNumber evidence="8">1.3.5.2</ecNumber>
    </recommendedName>
</protein>